<protein>
    <submittedName>
        <fullName evidence="5">DNA-binding NarL/FixJ family response regulator</fullName>
    </submittedName>
</protein>
<evidence type="ECO:0000256" key="3">
    <source>
        <dbReference type="ARBA" id="ARBA00023163"/>
    </source>
</evidence>
<reference evidence="5 6" key="1">
    <citation type="submission" date="2020-08" db="EMBL/GenBank/DDBJ databases">
        <title>Sequencing the genomes of 1000 actinobacteria strains.</title>
        <authorList>
            <person name="Klenk H.-P."/>
        </authorList>
    </citation>
    <scope>NUCLEOTIDE SEQUENCE [LARGE SCALE GENOMIC DNA]</scope>
    <source>
        <strain evidence="5 6">DSM 44598</strain>
    </source>
</reference>
<dbReference type="PANTHER" id="PTHR44688:SF16">
    <property type="entry name" value="DNA-BINDING TRANSCRIPTIONAL ACTIVATOR DEVR_DOSR"/>
    <property type="match status" value="1"/>
</dbReference>
<gene>
    <name evidence="5" type="ORF">HNR07_001552</name>
</gene>
<dbReference type="PANTHER" id="PTHR44688">
    <property type="entry name" value="DNA-BINDING TRANSCRIPTIONAL ACTIVATOR DEVR_DOSR"/>
    <property type="match status" value="1"/>
</dbReference>
<comment type="caution">
    <text evidence="5">The sequence shown here is derived from an EMBL/GenBank/DDBJ whole genome shotgun (WGS) entry which is preliminary data.</text>
</comment>
<evidence type="ECO:0000256" key="1">
    <source>
        <dbReference type="ARBA" id="ARBA00023015"/>
    </source>
</evidence>
<dbReference type="PRINTS" id="PR00038">
    <property type="entry name" value="HTHLUXR"/>
</dbReference>
<keyword evidence="2 5" id="KW-0238">DNA-binding</keyword>
<dbReference type="SUPFAM" id="SSF46894">
    <property type="entry name" value="C-terminal effector domain of the bipartite response regulators"/>
    <property type="match status" value="1"/>
</dbReference>
<sequence>MASLTERETEVLACLGEGMTNGQIAGRLCLSEATVKGHVSRLLEKLGCDNRTRAGLLAYEAGLR</sequence>
<evidence type="ECO:0000259" key="4">
    <source>
        <dbReference type="PROSITE" id="PS50043"/>
    </source>
</evidence>
<evidence type="ECO:0000313" key="6">
    <source>
        <dbReference type="Proteomes" id="UP000579647"/>
    </source>
</evidence>
<organism evidence="5 6">
    <name type="scientific">Nocardiopsis metallicus</name>
    <dbReference type="NCBI Taxonomy" id="179819"/>
    <lineage>
        <taxon>Bacteria</taxon>
        <taxon>Bacillati</taxon>
        <taxon>Actinomycetota</taxon>
        <taxon>Actinomycetes</taxon>
        <taxon>Streptosporangiales</taxon>
        <taxon>Nocardiopsidaceae</taxon>
        <taxon>Nocardiopsis</taxon>
    </lineage>
</organism>
<dbReference type="SMART" id="SM00421">
    <property type="entry name" value="HTH_LUXR"/>
    <property type="match status" value="1"/>
</dbReference>
<feature type="domain" description="HTH luxR-type" evidence="4">
    <location>
        <begin position="1"/>
        <end position="62"/>
    </location>
</feature>
<dbReference type="Pfam" id="PF00196">
    <property type="entry name" value="GerE"/>
    <property type="match status" value="1"/>
</dbReference>
<evidence type="ECO:0000313" key="5">
    <source>
        <dbReference type="EMBL" id="MBB5490415.1"/>
    </source>
</evidence>
<dbReference type="InterPro" id="IPR000792">
    <property type="entry name" value="Tscrpt_reg_LuxR_C"/>
</dbReference>
<dbReference type="CDD" id="cd06170">
    <property type="entry name" value="LuxR_C_like"/>
    <property type="match status" value="1"/>
</dbReference>
<dbReference type="InterPro" id="IPR016032">
    <property type="entry name" value="Sig_transdc_resp-reg_C-effctor"/>
</dbReference>
<dbReference type="GO" id="GO:0006355">
    <property type="term" value="P:regulation of DNA-templated transcription"/>
    <property type="evidence" value="ECO:0007669"/>
    <property type="project" value="InterPro"/>
</dbReference>
<dbReference type="AlphaFoldDB" id="A0A840WEM5"/>
<dbReference type="GO" id="GO:0003677">
    <property type="term" value="F:DNA binding"/>
    <property type="evidence" value="ECO:0007669"/>
    <property type="project" value="UniProtKB-KW"/>
</dbReference>
<evidence type="ECO:0000256" key="2">
    <source>
        <dbReference type="ARBA" id="ARBA00023125"/>
    </source>
</evidence>
<dbReference type="RefSeq" id="WP_376769908.1">
    <property type="nucleotide sequence ID" value="NZ_BAAAKM010000160.1"/>
</dbReference>
<dbReference type="EMBL" id="JACHDO010000001">
    <property type="protein sequence ID" value="MBB5490415.1"/>
    <property type="molecule type" value="Genomic_DNA"/>
</dbReference>
<dbReference type="PROSITE" id="PS50043">
    <property type="entry name" value="HTH_LUXR_2"/>
    <property type="match status" value="1"/>
</dbReference>
<keyword evidence="3" id="KW-0804">Transcription</keyword>
<keyword evidence="1" id="KW-0805">Transcription regulation</keyword>
<dbReference type="Proteomes" id="UP000579647">
    <property type="component" value="Unassembled WGS sequence"/>
</dbReference>
<accession>A0A840WEM5</accession>
<dbReference type="Gene3D" id="1.10.10.10">
    <property type="entry name" value="Winged helix-like DNA-binding domain superfamily/Winged helix DNA-binding domain"/>
    <property type="match status" value="1"/>
</dbReference>
<proteinExistence type="predicted"/>
<dbReference type="PROSITE" id="PS00622">
    <property type="entry name" value="HTH_LUXR_1"/>
    <property type="match status" value="1"/>
</dbReference>
<dbReference type="InterPro" id="IPR036388">
    <property type="entry name" value="WH-like_DNA-bd_sf"/>
</dbReference>
<name>A0A840WEM5_9ACTN</name>
<keyword evidence="6" id="KW-1185">Reference proteome</keyword>